<dbReference type="AlphaFoldDB" id="A0A3N2E135"/>
<sequence>MQELARLHYLQSMGVTSYAPRVVLPAAKASVLCTVPTVSLESKSVTSRSALEQVTQAAEINLSPQDELQVIADVTPSSDLSPAALQIAKPAEMTIPPFCLLFVTTDSGLLFVADVPRGRSGKLWADNGRQFISEVLFAINRHSRIIGTEDFRWPISRHLPAGEAEAVQALSGFMRRVESEQALSDVVAMGGRARYFMAKLLEGTSSSLYQSHSLKSLFESGKHKALLWQQLQGITGRH</sequence>
<keyword evidence="2" id="KW-1185">Reference proteome</keyword>
<name>A0A3N2E135_9GAMM</name>
<evidence type="ECO:0000313" key="2">
    <source>
        <dbReference type="Proteomes" id="UP000275394"/>
    </source>
</evidence>
<dbReference type="RefSeq" id="WP_123711705.1">
    <property type="nucleotide sequence ID" value="NZ_RKHR01000003.1"/>
</dbReference>
<comment type="caution">
    <text evidence="1">The sequence shown here is derived from an EMBL/GenBank/DDBJ whole genome shotgun (WGS) entry which is preliminary data.</text>
</comment>
<dbReference type="Proteomes" id="UP000275394">
    <property type="component" value="Unassembled WGS sequence"/>
</dbReference>
<reference evidence="1 2" key="1">
    <citation type="submission" date="2018-11" db="EMBL/GenBank/DDBJ databases">
        <title>Genomic Encyclopedia of Type Strains, Phase IV (KMG-IV): sequencing the most valuable type-strain genomes for metagenomic binning, comparative biology and taxonomic classification.</title>
        <authorList>
            <person name="Goeker M."/>
        </authorList>
    </citation>
    <scope>NUCLEOTIDE SEQUENCE [LARGE SCALE GENOMIC DNA]</scope>
    <source>
        <strain evidence="1 2">DSM 100316</strain>
    </source>
</reference>
<gene>
    <name evidence="1" type="ORF">EDC56_1372</name>
</gene>
<accession>A0A3N2E135</accession>
<protein>
    <submittedName>
        <fullName evidence="1">Uncharacterized protein</fullName>
    </submittedName>
</protein>
<proteinExistence type="predicted"/>
<dbReference type="OrthoDB" id="7061897at2"/>
<evidence type="ECO:0000313" key="1">
    <source>
        <dbReference type="EMBL" id="ROS05818.1"/>
    </source>
</evidence>
<dbReference type="EMBL" id="RKHR01000003">
    <property type="protein sequence ID" value="ROS05818.1"/>
    <property type="molecule type" value="Genomic_DNA"/>
</dbReference>
<organism evidence="1 2">
    <name type="scientific">Sinobacterium caligoides</name>
    <dbReference type="NCBI Taxonomy" id="933926"/>
    <lineage>
        <taxon>Bacteria</taxon>
        <taxon>Pseudomonadati</taxon>
        <taxon>Pseudomonadota</taxon>
        <taxon>Gammaproteobacteria</taxon>
        <taxon>Cellvibrionales</taxon>
        <taxon>Spongiibacteraceae</taxon>
        <taxon>Sinobacterium</taxon>
    </lineage>
</organism>